<name>A0ACC0B4A6_CATRO</name>
<keyword evidence="2" id="KW-1185">Reference proteome</keyword>
<evidence type="ECO:0000313" key="2">
    <source>
        <dbReference type="Proteomes" id="UP001060085"/>
    </source>
</evidence>
<proteinExistence type="predicted"/>
<protein>
    <submittedName>
        <fullName evidence="1">Uncharacterized protein</fullName>
    </submittedName>
</protein>
<sequence length="126" mass="13977">MTEMAVLLLPRRSKNSSSTTPSCATTPDVHSMSISDNNASMNCCGLSKLVRKLKKHGKILCPSTNRQSSFQCRYDPMSYLLNFDTPGSGSLLDEDYYKFYAFSSRFVANSNTPGTDCQRELVTSSH</sequence>
<accession>A0ACC0B4A6</accession>
<organism evidence="1 2">
    <name type="scientific">Catharanthus roseus</name>
    <name type="common">Madagascar periwinkle</name>
    <name type="synonym">Vinca rosea</name>
    <dbReference type="NCBI Taxonomy" id="4058"/>
    <lineage>
        <taxon>Eukaryota</taxon>
        <taxon>Viridiplantae</taxon>
        <taxon>Streptophyta</taxon>
        <taxon>Embryophyta</taxon>
        <taxon>Tracheophyta</taxon>
        <taxon>Spermatophyta</taxon>
        <taxon>Magnoliopsida</taxon>
        <taxon>eudicotyledons</taxon>
        <taxon>Gunneridae</taxon>
        <taxon>Pentapetalae</taxon>
        <taxon>asterids</taxon>
        <taxon>lamiids</taxon>
        <taxon>Gentianales</taxon>
        <taxon>Apocynaceae</taxon>
        <taxon>Rauvolfioideae</taxon>
        <taxon>Vinceae</taxon>
        <taxon>Catharanthinae</taxon>
        <taxon>Catharanthus</taxon>
    </lineage>
</organism>
<comment type="caution">
    <text evidence="1">The sequence shown here is derived from an EMBL/GenBank/DDBJ whole genome shotgun (WGS) entry which is preliminary data.</text>
</comment>
<dbReference type="EMBL" id="CM044704">
    <property type="protein sequence ID" value="KAI5667480.1"/>
    <property type="molecule type" value="Genomic_DNA"/>
</dbReference>
<reference evidence="2" key="1">
    <citation type="journal article" date="2023" name="Nat. Plants">
        <title>Single-cell RNA sequencing provides a high-resolution roadmap for understanding the multicellular compartmentation of specialized metabolism.</title>
        <authorList>
            <person name="Sun S."/>
            <person name="Shen X."/>
            <person name="Li Y."/>
            <person name="Li Y."/>
            <person name="Wang S."/>
            <person name="Li R."/>
            <person name="Zhang H."/>
            <person name="Shen G."/>
            <person name="Guo B."/>
            <person name="Wei J."/>
            <person name="Xu J."/>
            <person name="St-Pierre B."/>
            <person name="Chen S."/>
            <person name="Sun C."/>
        </authorList>
    </citation>
    <scope>NUCLEOTIDE SEQUENCE [LARGE SCALE GENOMIC DNA]</scope>
</reference>
<dbReference type="Proteomes" id="UP001060085">
    <property type="component" value="Linkage Group LG04"/>
</dbReference>
<evidence type="ECO:0000313" key="1">
    <source>
        <dbReference type="EMBL" id="KAI5667480.1"/>
    </source>
</evidence>
<gene>
    <name evidence="1" type="ORF">M9H77_17333</name>
</gene>